<name>A0A2L1J7D5_9PSED</name>
<sequence length="252" mass="28661">MSPTALSDDLAAIAHQVADFKYSGNVELSIKYAEHQMILQILNTYIHHPHMTELKALPQAVANSVRERNVSEELLSKREARVEVLKKKLEKYKQAFNFVGLNEGFRKLRLQKRIESGVSLGWLVLLGVVMLSPPVYKMYLTLLGAPDIKVDMYFALTVLGFELLLAYFFRVGLHGYRAIKAQLIQIDLRMALCQFIQEYADYAKVIRKESPELLDKFDQLIFSGIVNSESAIPSTFDGLDHVANLLEKLKTK</sequence>
<feature type="transmembrane region" description="Helical" evidence="1">
    <location>
        <begin position="152"/>
        <end position="173"/>
    </location>
</feature>
<evidence type="ECO:0000313" key="3">
    <source>
        <dbReference type="Proteomes" id="UP000237830"/>
    </source>
</evidence>
<proteinExistence type="predicted"/>
<accession>A0A2L1J7D5</accession>
<feature type="transmembrane region" description="Helical" evidence="1">
    <location>
        <begin position="114"/>
        <end position="132"/>
    </location>
</feature>
<evidence type="ECO:0000313" key="2">
    <source>
        <dbReference type="EMBL" id="AVE04366.1"/>
    </source>
</evidence>
<dbReference type="Proteomes" id="UP000237830">
    <property type="component" value="Chromosome"/>
</dbReference>
<organism evidence="2 3">
    <name type="scientific">Pseudomonas palleroniana</name>
    <dbReference type="NCBI Taxonomy" id="191390"/>
    <lineage>
        <taxon>Bacteria</taxon>
        <taxon>Pseudomonadati</taxon>
        <taxon>Pseudomonadota</taxon>
        <taxon>Gammaproteobacteria</taxon>
        <taxon>Pseudomonadales</taxon>
        <taxon>Pseudomonadaceae</taxon>
        <taxon>Pseudomonas</taxon>
    </lineage>
</organism>
<gene>
    <name evidence="2" type="ORF">CYL20_07355</name>
</gene>
<protein>
    <submittedName>
        <fullName evidence="2">Uncharacterized protein</fullName>
    </submittedName>
</protein>
<dbReference type="EMBL" id="CP025494">
    <property type="protein sequence ID" value="AVE04366.1"/>
    <property type="molecule type" value="Genomic_DNA"/>
</dbReference>
<evidence type="ECO:0000256" key="1">
    <source>
        <dbReference type="SAM" id="Phobius"/>
    </source>
</evidence>
<keyword evidence="1" id="KW-1133">Transmembrane helix</keyword>
<keyword evidence="1" id="KW-0812">Transmembrane</keyword>
<keyword evidence="1" id="KW-0472">Membrane</keyword>
<reference evidence="2 3" key="1">
    <citation type="submission" date="2017-12" db="EMBL/GenBank/DDBJ databases">
        <title>Genome sequence of Pseudomonas palleroniana MAB3.</title>
        <authorList>
            <person name="Nascimento F.X."/>
        </authorList>
    </citation>
    <scope>NUCLEOTIDE SEQUENCE [LARGE SCALE GENOMIC DNA]</scope>
    <source>
        <strain evidence="2 3">MAB3</strain>
    </source>
</reference>
<dbReference type="AlphaFoldDB" id="A0A2L1J7D5"/>